<proteinExistence type="predicted"/>
<dbReference type="Proteomes" id="UP000736787">
    <property type="component" value="Unassembled WGS sequence"/>
</dbReference>
<evidence type="ECO:0000313" key="2">
    <source>
        <dbReference type="EMBL" id="KAG2913504.1"/>
    </source>
</evidence>
<dbReference type="EMBL" id="RCMK01000755">
    <property type="protein sequence ID" value="KAG2913504.1"/>
    <property type="molecule type" value="Genomic_DNA"/>
</dbReference>
<evidence type="ECO:0000313" key="3">
    <source>
        <dbReference type="Proteomes" id="UP000736787"/>
    </source>
</evidence>
<comment type="caution">
    <text evidence="2">The sequence shown here is derived from an EMBL/GenBank/DDBJ whole genome shotgun (WGS) entry which is preliminary data.</text>
</comment>
<name>A0A8T1C1U3_9STRA</name>
<feature type="region of interest" description="Disordered" evidence="1">
    <location>
        <begin position="1"/>
        <end position="60"/>
    </location>
</feature>
<feature type="compositionally biased region" description="Basic and acidic residues" evidence="1">
    <location>
        <begin position="94"/>
        <end position="106"/>
    </location>
</feature>
<feature type="region of interest" description="Disordered" evidence="1">
    <location>
        <begin position="94"/>
        <end position="114"/>
    </location>
</feature>
<evidence type="ECO:0000256" key="1">
    <source>
        <dbReference type="SAM" id="MobiDB-lite"/>
    </source>
</evidence>
<organism evidence="2 3">
    <name type="scientific">Phytophthora cactorum</name>
    <dbReference type="NCBI Taxonomy" id="29920"/>
    <lineage>
        <taxon>Eukaryota</taxon>
        <taxon>Sar</taxon>
        <taxon>Stramenopiles</taxon>
        <taxon>Oomycota</taxon>
        <taxon>Peronosporomycetes</taxon>
        <taxon>Peronosporales</taxon>
        <taxon>Peronosporaceae</taxon>
        <taxon>Phytophthora</taxon>
    </lineage>
</organism>
<gene>
    <name evidence="2" type="ORF">PC117_g18559</name>
</gene>
<protein>
    <submittedName>
        <fullName evidence="2">Uncharacterized protein</fullName>
    </submittedName>
</protein>
<sequence>MERPQRACASRMHRPQDVTNEGSGRSDSDSSWDVDSADTSSSSASVGDSGLSDTSRSRTSEFDSWESFHAYLDLNQKETYQVLRMHSTKSIASDHDKKCDSWDARGRSMHASKW</sequence>
<feature type="compositionally biased region" description="Low complexity" evidence="1">
    <location>
        <begin position="37"/>
        <end position="53"/>
    </location>
</feature>
<dbReference type="AlphaFoldDB" id="A0A8T1C1U3"/>
<reference evidence="2" key="1">
    <citation type="submission" date="2018-10" db="EMBL/GenBank/DDBJ databases">
        <title>Effector identification in a new, highly contiguous assembly of the strawberry crown rot pathogen Phytophthora cactorum.</title>
        <authorList>
            <person name="Armitage A.D."/>
            <person name="Nellist C.F."/>
            <person name="Bates H."/>
            <person name="Vickerstaff R.J."/>
            <person name="Harrison R.J."/>
        </authorList>
    </citation>
    <scope>NUCLEOTIDE SEQUENCE</scope>
    <source>
        <strain evidence="2">4040</strain>
    </source>
</reference>
<accession>A0A8T1C1U3</accession>